<sequence>MAMALFLVGFAAILSSLIYLGYYLIAMLMEKKYPFKKPLFFPLLVGGITFSIIGFVSIEESSADKLEDEILKNENLSQEHSQLKQEFDALTKDFEALTKNKNQLQKKLEEKVEELSSLSHEADKYAQKNKDFEDKIDSLQAELKELNTNLKNLTTENDSLKATIDDLRTTTASADSTSTSDSSPYYKNCTAAKSAGAAPVYAGDPGYGPHLDRDGDGVGCEN</sequence>
<dbReference type="OrthoDB" id="4376109at2"/>
<protein>
    <recommendedName>
        <fullName evidence="4">Excalibur calcium-binding domain-containing protein</fullName>
    </recommendedName>
</protein>
<keyword evidence="6" id="KW-1185">Reference proteome</keyword>
<dbReference type="EMBL" id="CP020772">
    <property type="protein sequence ID" value="ARI78307.1"/>
    <property type="molecule type" value="Genomic_DNA"/>
</dbReference>
<feature type="domain" description="Excalibur calcium-binding" evidence="4">
    <location>
        <begin position="185"/>
        <end position="221"/>
    </location>
</feature>
<dbReference type="STRING" id="402384.HM131_16330"/>
<evidence type="ECO:0000256" key="2">
    <source>
        <dbReference type="SAM" id="MobiDB-lite"/>
    </source>
</evidence>
<feature type="transmembrane region" description="Helical" evidence="3">
    <location>
        <begin position="39"/>
        <end position="58"/>
    </location>
</feature>
<feature type="coiled-coil region" evidence="1">
    <location>
        <begin position="66"/>
        <end position="170"/>
    </location>
</feature>
<evidence type="ECO:0000313" key="6">
    <source>
        <dbReference type="Proteomes" id="UP000192527"/>
    </source>
</evidence>
<reference evidence="5 6" key="1">
    <citation type="submission" date="2017-04" db="EMBL/GenBank/DDBJ databases">
        <title>The whole genome sequencing and assembly of Halobacillus mangrovi strain.</title>
        <authorList>
            <person name="Lee S.-J."/>
            <person name="Park M.-K."/>
            <person name="Kim J.-Y."/>
            <person name="Lee Y.-J."/>
            <person name="Yi H."/>
            <person name="Bahn Y.-S."/>
            <person name="Kim J.F."/>
            <person name="Lee D.-W."/>
        </authorList>
    </citation>
    <scope>NUCLEOTIDE SEQUENCE [LARGE SCALE GENOMIC DNA]</scope>
    <source>
        <strain evidence="5 6">KTB 131</strain>
    </source>
</reference>
<dbReference type="AlphaFoldDB" id="A0A1W5ZYK3"/>
<feature type="region of interest" description="Disordered" evidence="2">
    <location>
        <begin position="197"/>
        <end position="222"/>
    </location>
</feature>
<name>A0A1W5ZYK3_9BACI</name>
<organism evidence="5 6">
    <name type="scientific">Halobacillus mangrovi</name>
    <dbReference type="NCBI Taxonomy" id="402384"/>
    <lineage>
        <taxon>Bacteria</taxon>
        <taxon>Bacillati</taxon>
        <taxon>Bacillota</taxon>
        <taxon>Bacilli</taxon>
        <taxon>Bacillales</taxon>
        <taxon>Bacillaceae</taxon>
        <taxon>Halobacillus</taxon>
    </lineage>
</organism>
<gene>
    <name evidence="5" type="ORF">HM131_16330</name>
</gene>
<evidence type="ECO:0000256" key="3">
    <source>
        <dbReference type="SAM" id="Phobius"/>
    </source>
</evidence>
<evidence type="ECO:0000313" key="5">
    <source>
        <dbReference type="EMBL" id="ARI78307.1"/>
    </source>
</evidence>
<keyword evidence="3" id="KW-0472">Membrane</keyword>
<keyword evidence="1" id="KW-0175">Coiled coil</keyword>
<evidence type="ECO:0000256" key="1">
    <source>
        <dbReference type="SAM" id="Coils"/>
    </source>
</evidence>
<dbReference type="Pfam" id="PF05901">
    <property type="entry name" value="Excalibur"/>
    <property type="match status" value="1"/>
</dbReference>
<proteinExistence type="predicted"/>
<evidence type="ECO:0000259" key="4">
    <source>
        <dbReference type="SMART" id="SM00894"/>
    </source>
</evidence>
<dbReference type="RefSeq" id="WP_085030766.1">
    <property type="nucleotide sequence ID" value="NZ_CP020772.1"/>
</dbReference>
<dbReference type="Gene3D" id="1.10.287.1490">
    <property type="match status" value="1"/>
</dbReference>
<keyword evidence="3" id="KW-1133">Transmembrane helix</keyword>
<dbReference type="InterPro" id="IPR008613">
    <property type="entry name" value="Excalibur_Ca-bd_domain"/>
</dbReference>
<feature type="transmembrane region" description="Helical" evidence="3">
    <location>
        <begin position="6"/>
        <end position="27"/>
    </location>
</feature>
<accession>A0A1W5ZYK3</accession>
<dbReference type="SMART" id="SM00894">
    <property type="entry name" value="Excalibur"/>
    <property type="match status" value="1"/>
</dbReference>
<dbReference type="Proteomes" id="UP000192527">
    <property type="component" value="Chromosome"/>
</dbReference>
<keyword evidence="3" id="KW-0812">Transmembrane</keyword>
<dbReference type="KEGG" id="hmn:HM131_16330"/>